<dbReference type="InterPro" id="IPR052042">
    <property type="entry name" value="Tail_sheath_structural"/>
</dbReference>
<sequence length="513" mass="52772">MPIVQQGSINTTALVVPDLYVQIVPPQNLVLNGVPTNVVGVVGTASWGPVGKPVIIGTMADYAVAFGPVMNRKYDMGTQVATAVQQGASNFRCVRVSDGTDTAAVLSLGTTWLTLTAIYTGSRGGSIVATWGTGSKANTSKLTIALPGQVPEVFDNLGGTGNALAVAAAAAINNGQSALRGPSQLVTATAGAGTTAPTAGTTSTVTTQGTDGATTITAAVLVGVDTIPRKGMYALRGQGCSIGVLADADDTTQWTTQAAFGLAEGVYMIVCGPSGDTISNAVTTKNTAGLDSYAVKVMFGDWIYWNDQVNGVLRLVSPQGFVAGRLANLSPEQSSLNKPLYGVVGSQKSGAPGSGQATTYSSAELQTLFQAGIDVIANPQPGGNFWGVRCGHNSSSNAGTNGDNYTRMTNYIAATLDAGMGDYVGRVMSDDWFRNVKATLDAFCTNMRGQGMIADYGVICSPPSAANTNNPQSRVSLGYGQADVQVQYLSINEKFIVNVEGGQTVQIVRQSAA</sequence>
<dbReference type="EMBL" id="VWPK01000046">
    <property type="protein sequence ID" value="KAA5609655.1"/>
    <property type="molecule type" value="Genomic_DNA"/>
</dbReference>
<comment type="caution">
    <text evidence="1">The sequence shown here is derived from an EMBL/GenBank/DDBJ whole genome shotgun (WGS) entry which is preliminary data.</text>
</comment>
<dbReference type="AlphaFoldDB" id="A0A5M6IQA1"/>
<proteinExistence type="predicted"/>
<dbReference type="Gene3D" id="3.40.50.11780">
    <property type="match status" value="1"/>
</dbReference>
<evidence type="ECO:0000313" key="2">
    <source>
        <dbReference type="Proteomes" id="UP000325255"/>
    </source>
</evidence>
<organism evidence="1 2">
    <name type="scientific">Rhodovastum atsumiense</name>
    <dbReference type="NCBI Taxonomy" id="504468"/>
    <lineage>
        <taxon>Bacteria</taxon>
        <taxon>Pseudomonadati</taxon>
        <taxon>Pseudomonadota</taxon>
        <taxon>Alphaproteobacteria</taxon>
        <taxon>Acetobacterales</taxon>
        <taxon>Acetobacteraceae</taxon>
        <taxon>Rhodovastum</taxon>
    </lineage>
</organism>
<dbReference type="PANTHER" id="PTHR35861:SF2">
    <property type="entry name" value="FELS-2 PROPHAGE PROTEIN"/>
    <property type="match status" value="1"/>
</dbReference>
<gene>
    <name evidence="1" type="ORF">F1189_23110</name>
</gene>
<protein>
    <submittedName>
        <fullName evidence="1">Phage tail protein</fullName>
    </submittedName>
</protein>
<name>A0A5M6IQA1_9PROT</name>
<dbReference type="Proteomes" id="UP000325255">
    <property type="component" value="Unassembled WGS sequence"/>
</dbReference>
<dbReference type="RefSeq" id="WP_150043273.1">
    <property type="nucleotide sequence ID" value="NZ_OW485608.1"/>
</dbReference>
<evidence type="ECO:0000313" key="1">
    <source>
        <dbReference type="EMBL" id="KAA5609655.1"/>
    </source>
</evidence>
<dbReference type="OrthoDB" id="8146758at2"/>
<dbReference type="PANTHER" id="PTHR35861">
    <property type="match status" value="1"/>
</dbReference>
<keyword evidence="2" id="KW-1185">Reference proteome</keyword>
<reference evidence="1 2" key="1">
    <citation type="submission" date="2019-09" db="EMBL/GenBank/DDBJ databases">
        <title>Genome sequence of Rhodovastum atsumiense, a diverse member of the Acetobacteraceae family of non-sulfur purple photosynthetic bacteria.</title>
        <authorList>
            <person name="Meyer T."/>
            <person name="Kyndt J."/>
        </authorList>
    </citation>
    <scope>NUCLEOTIDE SEQUENCE [LARGE SCALE GENOMIC DNA]</scope>
    <source>
        <strain evidence="1 2">DSM 21279</strain>
    </source>
</reference>
<accession>A0A5M6IQA1</accession>